<name>A0A5B3G444_9BACT</name>
<evidence type="ECO:0000313" key="3">
    <source>
        <dbReference type="EMBL" id="KAA2368383.1"/>
    </source>
</evidence>
<evidence type="ECO:0000313" key="4">
    <source>
        <dbReference type="Proteomes" id="UP000323567"/>
    </source>
</evidence>
<dbReference type="Pfam" id="PF03372">
    <property type="entry name" value="Exo_endo_phos"/>
    <property type="match status" value="1"/>
</dbReference>
<reference evidence="3 4" key="1">
    <citation type="journal article" date="2019" name="Nat. Med.">
        <title>A library of human gut bacterial isolates paired with longitudinal multiomics data enables mechanistic microbiome research.</title>
        <authorList>
            <person name="Poyet M."/>
            <person name="Groussin M."/>
            <person name="Gibbons S.M."/>
            <person name="Avila-Pacheco J."/>
            <person name="Jiang X."/>
            <person name="Kearney S.M."/>
            <person name="Perrotta A.R."/>
            <person name="Berdy B."/>
            <person name="Zhao S."/>
            <person name="Lieberman T.D."/>
            <person name="Swanson P.K."/>
            <person name="Smith M."/>
            <person name="Roesemann S."/>
            <person name="Alexander J.E."/>
            <person name="Rich S.A."/>
            <person name="Livny J."/>
            <person name="Vlamakis H."/>
            <person name="Clish C."/>
            <person name="Bullock K."/>
            <person name="Deik A."/>
            <person name="Scott J."/>
            <person name="Pierce K.A."/>
            <person name="Xavier R.J."/>
            <person name="Alm E.J."/>
        </authorList>
    </citation>
    <scope>NUCLEOTIDE SEQUENCE [LARGE SCALE GENOMIC DNA]</scope>
    <source>
        <strain evidence="3 4">BIOML-A2</strain>
    </source>
</reference>
<dbReference type="PANTHER" id="PTHR12121:SF36">
    <property type="entry name" value="ENDONUCLEASE_EXONUCLEASE_PHOSPHATASE DOMAIN-CONTAINING PROTEIN"/>
    <property type="match status" value="1"/>
</dbReference>
<gene>
    <name evidence="3" type="ORF">F2Y13_10165</name>
</gene>
<dbReference type="AlphaFoldDB" id="A0A5B3G444"/>
<dbReference type="InterPro" id="IPR050410">
    <property type="entry name" value="CCR4/nocturin_mRNA_transcr"/>
</dbReference>
<comment type="caution">
    <text evidence="3">The sequence shown here is derived from an EMBL/GenBank/DDBJ whole genome shotgun (WGS) entry which is preliminary data.</text>
</comment>
<dbReference type="InterPro" id="IPR005135">
    <property type="entry name" value="Endo/exonuclease/phosphatase"/>
</dbReference>
<dbReference type="GO" id="GO:0000175">
    <property type="term" value="F:3'-5'-RNA exonuclease activity"/>
    <property type="evidence" value="ECO:0007669"/>
    <property type="project" value="TreeGrafter"/>
</dbReference>
<dbReference type="Gene3D" id="3.60.10.10">
    <property type="entry name" value="Endonuclease/exonuclease/phosphatase"/>
    <property type="match status" value="1"/>
</dbReference>
<dbReference type="EMBL" id="VVXK01000014">
    <property type="protein sequence ID" value="KAA2368383.1"/>
    <property type="molecule type" value="Genomic_DNA"/>
</dbReference>
<organism evidence="3 4">
    <name type="scientific">Alistipes shahii</name>
    <dbReference type="NCBI Taxonomy" id="328814"/>
    <lineage>
        <taxon>Bacteria</taxon>
        <taxon>Pseudomonadati</taxon>
        <taxon>Bacteroidota</taxon>
        <taxon>Bacteroidia</taxon>
        <taxon>Bacteroidales</taxon>
        <taxon>Rikenellaceae</taxon>
        <taxon>Alistipes</taxon>
    </lineage>
</organism>
<dbReference type="SUPFAM" id="SSF56219">
    <property type="entry name" value="DNase I-like"/>
    <property type="match status" value="1"/>
</dbReference>
<sequence>MIRKPYFSLFLLCLPLFSLCSSGNDDPAPAPAPGKEWLDPIRVATYNIQYDNSSDQDNKWTTRRDLLRQLLQSEKFDIFGAQEPYLTQIKDIEPFLDGYTWVGENVIGDKTAQRRHYNPVFYRKDKFEVLDMGSFWYSETPSAPGSKGWDSYSPRMCNWVHFRIRANGREFYHFNSHFDHIGTTARAESAKLLVAKVREIAGGKPAFCTGDFNSNQNTEAYKTIAGSGILADSYVRCPSKTNGDWPTYNGYKYISTPPAAASRIDHVFVTPKDTKVVSWHIVNNSYNRKYPSDHFPVVIEWSLAE</sequence>
<dbReference type="InterPro" id="IPR036691">
    <property type="entry name" value="Endo/exonu/phosph_ase_sf"/>
</dbReference>
<protein>
    <submittedName>
        <fullName evidence="3">Endonuclease/exonuclease/phosphatase family protein</fullName>
    </submittedName>
</protein>
<proteinExistence type="predicted"/>
<dbReference type="GO" id="GO:0004519">
    <property type="term" value="F:endonuclease activity"/>
    <property type="evidence" value="ECO:0007669"/>
    <property type="project" value="UniProtKB-KW"/>
</dbReference>
<keyword evidence="3" id="KW-0540">Nuclease</keyword>
<keyword evidence="1" id="KW-0732">Signal</keyword>
<feature type="chain" id="PRO_5022787903" evidence="1">
    <location>
        <begin position="24"/>
        <end position="305"/>
    </location>
</feature>
<evidence type="ECO:0000259" key="2">
    <source>
        <dbReference type="Pfam" id="PF03372"/>
    </source>
</evidence>
<dbReference type="RefSeq" id="WP_149887517.1">
    <property type="nucleotide sequence ID" value="NZ_CP173706.1"/>
</dbReference>
<feature type="signal peptide" evidence="1">
    <location>
        <begin position="1"/>
        <end position="23"/>
    </location>
</feature>
<keyword evidence="3" id="KW-0378">Hydrolase</keyword>
<keyword evidence="3" id="KW-0255">Endonuclease</keyword>
<accession>A0A5B3G444</accession>
<dbReference type="PANTHER" id="PTHR12121">
    <property type="entry name" value="CARBON CATABOLITE REPRESSOR PROTEIN 4"/>
    <property type="match status" value="1"/>
</dbReference>
<feature type="domain" description="Endonuclease/exonuclease/phosphatase" evidence="2">
    <location>
        <begin position="44"/>
        <end position="294"/>
    </location>
</feature>
<evidence type="ECO:0000256" key="1">
    <source>
        <dbReference type="SAM" id="SignalP"/>
    </source>
</evidence>
<keyword evidence="3" id="KW-0269">Exonuclease</keyword>
<dbReference type="CDD" id="cd09083">
    <property type="entry name" value="EEP-1"/>
    <property type="match status" value="1"/>
</dbReference>
<dbReference type="Proteomes" id="UP000323567">
    <property type="component" value="Unassembled WGS sequence"/>
</dbReference>